<keyword evidence="3" id="KW-1185">Reference proteome</keyword>
<dbReference type="PANTHER" id="PTHR47481">
    <property type="match status" value="1"/>
</dbReference>
<dbReference type="PANTHER" id="PTHR47481:SF31">
    <property type="entry name" value="OS01G0873500 PROTEIN"/>
    <property type="match status" value="1"/>
</dbReference>
<dbReference type="Gramene" id="evm.model.06.326">
    <property type="protein sequence ID" value="cds.evm.model.06.326"/>
    <property type="gene ID" value="evm.TU.06.326"/>
</dbReference>
<dbReference type="EMBL" id="UZAU01000557">
    <property type="status" value="NOT_ANNOTATED_CDS"/>
    <property type="molecule type" value="Genomic_DNA"/>
</dbReference>
<evidence type="ECO:0000313" key="3">
    <source>
        <dbReference type="Proteomes" id="UP000596661"/>
    </source>
</evidence>
<feature type="chain" id="PRO_5030665736" evidence="1">
    <location>
        <begin position="25"/>
        <end position="141"/>
    </location>
</feature>
<reference evidence="2" key="2">
    <citation type="submission" date="2021-03" db="UniProtKB">
        <authorList>
            <consortium name="EnsemblPlants"/>
        </authorList>
    </citation>
    <scope>IDENTIFICATION</scope>
</reference>
<organism evidence="2 3">
    <name type="scientific">Cannabis sativa</name>
    <name type="common">Hemp</name>
    <name type="synonym">Marijuana</name>
    <dbReference type="NCBI Taxonomy" id="3483"/>
    <lineage>
        <taxon>Eukaryota</taxon>
        <taxon>Viridiplantae</taxon>
        <taxon>Streptophyta</taxon>
        <taxon>Embryophyta</taxon>
        <taxon>Tracheophyta</taxon>
        <taxon>Spermatophyta</taxon>
        <taxon>Magnoliopsida</taxon>
        <taxon>eudicotyledons</taxon>
        <taxon>Gunneridae</taxon>
        <taxon>Pentapetalae</taxon>
        <taxon>rosids</taxon>
        <taxon>fabids</taxon>
        <taxon>Rosales</taxon>
        <taxon>Cannabaceae</taxon>
        <taxon>Cannabis</taxon>
    </lineage>
</organism>
<dbReference type="Proteomes" id="UP000596661">
    <property type="component" value="Chromosome 6"/>
</dbReference>
<proteinExistence type="predicted"/>
<reference evidence="2" key="1">
    <citation type="submission" date="2018-11" db="EMBL/GenBank/DDBJ databases">
        <authorList>
            <person name="Grassa J C."/>
        </authorList>
    </citation>
    <scope>NUCLEOTIDE SEQUENCE [LARGE SCALE GENOMIC DNA]</scope>
</reference>
<dbReference type="EnsemblPlants" id="evm.model.06.326">
    <property type="protein sequence ID" value="cds.evm.model.06.326"/>
    <property type="gene ID" value="evm.TU.06.326"/>
</dbReference>
<sequence length="141" mass="15522">MTFSGRFGHRRGLLLVYVVNSTTGAALSPPPALMISTPFSNSLTASLTVKLDRTNSLEWEFLHHLQTTTHPTLYGRLLSRNSPSQSKARLLQLKGDFSHIKNVSLSIADYVDKVQTLSNSITIVGSTIGDQELIWQLLNGL</sequence>
<protein>
    <submittedName>
        <fullName evidence="2">Uncharacterized protein</fullName>
    </submittedName>
</protein>
<name>A0A803PXX5_CANSA</name>
<feature type="signal peptide" evidence="1">
    <location>
        <begin position="1"/>
        <end position="24"/>
    </location>
</feature>
<evidence type="ECO:0000256" key="1">
    <source>
        <dbReference type="SAM" id="SignalP"/>
    </source>
</evidence>
<keyword evidence="1" id="KW-0732">Signal</keyword>
<accession>A0A803PXX5</accession>
<dbReference type="AlphaFoldDB" id="A0A803PXX5"/>
<evidence type="ECO:0000313" key="2">
    <source>
        <dbReference type="EnsemblPlants" id="cds.evm.model.06.326"/>
    </source>
</evidence>